<dbReference type="Gene3D" id="3.30.70.1230">
    <property type="entry name" value="Nucleotide cyclase"/>
    <property type="match status" value="1"/>
</dbReference>
<dbReference type="STRING" id="269799.Gmet_0082"/>
<protein>
    <recommendedName>
        <fullName evidence="3">Guanylate cyclase domain-containing protein</fullName>
    </recommendedName>
</protein>
<name>Q39ZJ3_GEOMG</name>
<reference evidence="1 2" key="1">
    <citation type="submission" date="2005-10" db="EMBL/GenBank/DDBJ databases">
        <title>Complete sequence of Geobacter metallireducens GS-15.</title>
        <authorList>
            <consortium name="US DOE Joint Genome Institute"/>
            <person name="Copeland A."/>
            <person name="Lucas S."/>
            <person name="Lapidus A."/>
            <person name="Barry K."/>
            <person name="Detter J.C."/>
            <person name="Glavina T."/>
            <person name="Hammon N."/>
            <person name="Israni S."/>
            <person name="Pitluck S."/>
            <person name="Di Bartolo G."/>
            <person name="Chain P."/>
            <person name="Schmutz J."/>
            <person name="Larimer F."/>
            <person name="Land M."/>
            <person name="Kyrpides N."/>
            <person name="Ivanova N."/>
            <person name="Richardson P."/>
        </authorList>
    </citation>
    <scope>NUCLEOTIDE SEQUENCE [LARGE SCALE GENOMIC DNA]</scope>
    <source>
        <strain evidence="2">ATCC 53774 / DSM 7210 / GS-15</strain>
    </source>
</reference>
<keyword evidence="2" id="KW-1185">Reference proteome</keyword>
<dbReference type="SUPFAM" id="SSF55073">
    <property type="entry name" value="Nucleotide cyclase"/>
    <property type="match status" value="1"/>
</dbReference>
<dbReference type="EMBL" id="CP000148">
    <property type="protein sequence ID" value="ABB30331.1"/>
    <property type="molecule type" value="Genomic_DNA"/>
</dbReference>
<dbReference type="AlphaFoldDB" id="Q39ZJ3"/>
<evidence type="ECO:0008006" key="3">
    <source>
        <dbReference type="Google" id="ProtNLM"/>
    </source>
</evidence>
<dbReference type="eggNOG" id="COG2114">
    <property type="taxonomic scope" value="Bacteria"/>
</dbReference>
<evidence type="ECO:0000313" key="1">
    <source>
        <dbReference type="EMBL" id="ABB30331.1"/>
    </source>
</evidence>
<accession>Q39ZJ3</accession>
<dbReference type="Proteomes" id="UP000007073">
    <property type="component" value="Chromosome"/>
</dbReference>
<dbReference type="KEGG" id="gme:Gmet_0082"/>
<evidence type="ECO:0000313" key="2">
    <source>
        <dbReference type="Proteomes" id="UP000007073"/>
    </source>
</evidence>
<reference evidence="1 2" key="2">
    <citation type="journal article" date="2009" name="BMC Microbiol.">
        <title>The genome sequence of Geobacter metallireducens: features of metabolism, physiology and regulation common and dissimilar to Geobacter sulfurreducens.</title>
        <authorList>
            <person name="Aklujkar M."/>
            <person name="Krushkal J."/>
            <person name="DiBartolo G."/>
            <person name="Lapidus A."/>
            <person name="Land M.L."/>
            <person name="Lovley D.R."/>
        </authorList>
    </citation>
    <scope>NUCLEOTIDE SEQUENCE [LARGE SCALE GENOMIC DNA]</scope>
    <source>
        <strain evidence="2">ATCC 53774 / DSM 7210 / GS-15</strain>
    </source>
</reference>
<dbReference type="InterPro" id="IPR029787">
    <property type="entry name" value="Nucleotide_cyclase"/>
</dbReference>
<organism evidence="1 2">
    <name type="scientific">Geobacter metallireducens (strain ATCC 53774 / DSM 7210 / GS-15)</name>
    <dbReference type="NCBI Taxonomy" id="269799"/>
    <lineage>
        <taxon>Bacteria</taxon>
        <taxon>Pseudomonadati</taxon>
        <taxon>Thermodesulfobacteriota</taxon>
        <taxon>Desulfuromonadia</taxon>
        <taxon>Geobacterales</taxon>
        <taxon>Geobacteraceae</taxon>
        <taxon>Geobacter</taxon>
    </lineage>
</organism>
<dbReference type="RefSeq" id="WP_004514781.1">
    <property type="nucleotide sequence ID" value="NC_007517.1"/>
</dbReference>
<dbReference type="HOGENOM" id="CLU_1233577_0_0_7"/>
<sequence>MTQESDMAQEVMAAVLVFDICSSTDILEDLHRTDNLQKWRNLLIGVKKFIVEQGDNFPFRLYNFTGDGWILLFDHNIDGEKLLPFIRKLCTTFKHLYEQKIHPVLETPPEIIGLTIGMDRGRLIKIRLNHRDEYVGRPLNVACRLQSAIKDRDKNPANKMLMTKNLYNSIKQDTIQWRFTEVERTLRNIAGSRRVSCMKLMSIEPQNVTKRILHPPLLQRKNRG</sequence>
<gene>
    <name evidence="1" type="ordered locus">Gmet_0082</name>
</gene>
<proteinExistence type="predicted"/>